<keyword evidence="2" id="KW-0456">Lyase</keyword>
<proteinExistence type="predicted"/>
<dbReference type="Proteomes" id="UP000587760">
    <property type="component" value="Unassembled WGS sequence"/>
</dbReference>
<feature type="domain" description="VOC" evidence="1">
    <location>
        <begin position="1"/>
        <end position="107"/>
    </location>
</feature>
<dbReference type="EMBL" id="JACHGJ010000003">
    <property type="protein sequence ID" value="MBB6480324.1"/>
    <property type="molecule type" value="Genomic_DNA"/>
</dbReference>
<comment type="caution">
    <text evidence="2">The sequence shown here is derived from an EMBL/GenBank/DDBJ whole genome shotgun (WGS) entry which is preliminary data.</text>
</comment>
<keyword evidence="3" id="KW-1185">Reference proteome</keyword>
<dbReference type="PROSITE" id="PS51819">
    <property type="entry name" value="VOC"/>
    <property type="match status" value="1"/>
</dbReference>
<accession>A0A841R588</accession>
<dbReference type="AlphaFoldDB" id="A0A841R588"/>
<dbReference type="EC" id="4.4.1.5" evidence="2"/>
<reference evidence="2 3" key="1">
    <citation type="submission" date="2020-08" db="EMBL/GenBank/DDBJ databases">
        <title>Genomic Encyclopedia of Type Strains, Phase IV (KMG-IV): sequencing the most valuable type-strain genomes for metagenomic binning, comparative biology and taxonomic classification.</title>
        <authorList>
            <person name="Goeker M."/>
        </authorList>
    </citation>
    <scope>NUCLEOTIDE SEQUENCE [LARGE SCALE GENOMIC DNA]</scope>
    <source>
        <strain evidence="2 3">DSM 2461</strain>
    </source>
</reference>
<dbReference type="SUPFAM" id="SSF54593">
    <property type="entry name" value="Glyoxalase/Bleomycin resistance protein/Dihydroxybiphenyl dioxygenase"/>
    <property type="match status" value="1"/>
</dbReference>
<gene>
    <name evidence="2" type="ORF">HNR50_001987</name>
</gene>
<evidence type="ECO:0000259" key="1">
    <source>
        <dbReference type="PROSITE" id="PS51819"/>
    </source>
</evidence>
<dbReference type="Pfam" id="PF00903">
    <property type="entry name" value="Glyoxalase"/>
    <property type="match status" value="1"/>
</dbReference>
<evidence type="ECO:0000313" key="3">
    <source>
        <dbReference type="Proteomes" id="UP000587760"/>
    </source>
</evidence>
<name>A0A841R588_9SPIO</name>
<dbReference type="Gene3D" id="3.10.180.10">
    <property type="entry name" value="2,3-Dihydroxybiphenyl 1,2-Dioxygenase, domain 1"/>
    <property type="match status" value="1"/>
</dbReference>
<protein>
    <submittedName>
        <fullName evidence="2">Lactoylglutathione lyase</fullName>
        <ecNumber evidence="2">4.4.1.5</ecNumber>
    </submittedName>
</protein>
<dbReference type="InterPro" id="IPR037523">
    <property type="entry name" value="VOC_core"/>
</dbReference>
<organism evidence="2 3">
    <name type="scientific">Spirochaeta isovalerica</name>
    <dbReference type="NCBI Taxonomy" id="150"/>
    <lineage>
        <taxon>Bacteria</taxon>
        <taxon>Pseudomonadati</taxon>
        <taxon>Spirochaetota</taxon>
        <taxon>Spirochaetia</taxon>
        <taxon>Spirochaetales</taxon>
        <taxon>Spirochaetaceae</taxon>
        <taxon>Spirochaeta</taxon>
    </lineage>
</organism>
<dbReference type="InterPro" id="IPR029068">
    <property type="entry name" value="Glyas_Bleomycin-R_OHBP_Dase"/>
</dbReference>
<dbReference type="GO" id="GO:0004462">
    <property type="term" value="F:lactoylglutathione lyase activity"/>
    <property type="evidence" value="ECO:0007669"/>
    <property type="project" value="UniProtKB-EC"/>
</dbReference>
<dbReference type="InterPro" id="IPR004360">
    <property type="entry name" value="Glyas_Fos-R_dOase_dom"/>
</dbReference>
<sequence length="109" mass="12374">MEKSLEFYTKVLNLKIDRKYSPAPHMELAFLGDGETKVELIRDNTEGAVNLEAPVSMGFRTDSLDKKMEELESMGIPVAEGPFQPTPNIRFFYAKDPDGMKIQFVEQKS</sequence>
<evidence type="ECO:0000313" key="2">
    <source>
        <dbReference type="EMBL" id="MBB6480324.1"/>
    </source>
</evidence>